<dbReference type="InterPro" id="IPR007050">
    <property type="entry name" value="HTH_bacterioopsin"/>
</dbReference>
<evidence type="ECO:0000256" key="1">
    <source>
        <dbReference type="ARBA" id="ARBA00023015"/>
    </source>
</evidence>
<dbReference type="PROSITE" id="PS50112">
    <property type="entry name" value="PAS"/>
    <property type="match status" value="2"/>
</dbReference>
<dbReference type="PROSITE" id="PS50113">
    <property type="entry name" value="PAC"/>
    <property type="match status" value="1"/>
</dbReference>
<dbReference type="NCBIfam" id="TIGR00229">
    <property type="entry name" value="sensory_box"/>
    <property type="match status" value="2"/>
</dbReference>
<dbReference type="RefSeq" id="WP_336351523.1">
    <property type="nucleotide sequence ID" value="NZ_JAZAQL010000003.1"/>
</dbReference>
<dbReference type="InterPro" id="IPR003018">
    <property type="entry name" value="GAF"/>
</dbReference>
<dbReference type="Proteomes" id="UP001596395">
    <property type="component" value="Unassembled WGS sequence"/>
</dbReference>
<evidence type="ECO:0000256" key="3">
    <source>
        <dbReference type="SAM" id="MobiDB-lite"/>
    </source>
</evidence>
<dbReference type="InterPro" id="IPR029016">
    <property type="entry name" value="GAF-like_dom_sf"/>
</dbReference>
<keyword evidence="7" id="KW-1185">Reference proteome</keyword>
<dbReference type="PANTHER" id="PTHR34236">
    <property type="entry name" value="DIMETHYL SULFOXIDE REDUCTASE TRANSCRIPTIONAL ACTIVATOR"/>
    <property type="match status" value="1"/>
</dbReference>
<evidence type="ECO:0000256" key="2">
    <source>
        <dbReference type="ARBA" id="ARBA00023163"/>
    </source>
</evidence>
<dbReference type="InterPro" id="IPR035965">
    <property type="entry name" value="PAS-like_dom_sf"/>
</dbReference>
<reference evidence="6 7" key="1">
    <citation type="journal article" date="2019" name="Int. J. Syst. Evol. Microbiol.">
        <title>The Global Catalogue of Microorganisms (GCM) 10K type strain sequencing project: providing services to taxonomists for standard genome sequencing and annotation.</title>
        <authorList>
            <consortium name="The Broad Institute Genomics Platform"/>
            <consortium name="The Broad Institute Genome Sequencing Center for Infectious Disease"/>
            <person name="Wu L."/>
            <person name="Ma J."/>
        </authorList>
    </citation>
    <scope>NUCLEOTIDE SEQUENCE [LARGE SCALE GENOMIC DNA]</scope>
    <source>
        <strain evidence="6 7">GX26</strain>
    </source>
</reference>
<dbReference type="SUPFAM" id="SSF55785">
    <property type="entry name" value="PYP-like sensor domain (PAS domain)"/>
    <property type="match status" value="3"/>
</dbReference>
<dbReference type="Pfam" id="PF15915">
    <property type="entry name" value="BAT"/>
    <property type="match status" value="1"/>
</dbReference>
<dbReference type="Pfam" id="PF04967">
    <property type="entry name" value="HTH_10"/>
    <property type="match status" value="1"/>
</dbReference>
<dbReference type="SMART" id="SM00086">
    <property type="entry name" value="PAC"/>
    <property type="match status" value="1"/>
</dbReference>
<keyword evidence="1" id="KW-0805">Transcription regulation</keyword>
<dbReference type="SUPFAM" id="SSF55781">
    <property type="entry name" value="GAF domain-like"/>
    <property type="match status" value="1"/>
</dbReference>
<dbReference type="SMART" id="SM00091">
    <property type="entry name" value="PAS"/>
    <property type="match status" value="3"/>
</dbReference>
<comment type="caution">
    <text evidence="6">The sequence shown here is derived from an EMBL/GenBank/DDBJ whole genome shotgun (WGS) entry which is preliminary data.</text>
</comment>
<dbReference type="Pfam" id="PF00989">
    <property type="entry name" value="PAS"/>
    <property type="match status" value="2"/>
</dbReference>
<dbReference type="Gene3D" id="3.30.450.20">
    <property type="entry name" value="PAS domain"/>
    <property type="match status" value="4"/>
</dbReference>
<evidence type="ECO:0000313" key="7">
    <source>
        <dbReference type="Proteomes" id="UP001596395"/>
    </source>
</evidence>
<dbReference type="Pfam" id="PF13185">
    <property type="entry name" value="GAF_2"/>
    <property type="match status" value="1"/>
</dbReference>
<organism evidence="6 7">
    <name type="scientific">Halorubellus litoreus</name>
    <dbReference type="NCBI Taxonomy" id="755308"/>
    <lineage>
        <taxon>Archaea</taxon>
        <taxon>Methanobacteriati</taxon>
        <taxon>Methanobacteriota</taxon>
        <taxon>Stenosarchaea group</taxon>
        <taxon>Halobacteria</taxon>
        <taxon>Halobacteriales</taxon>
        <taxon>Halorubellaceae</taxon>
        <taxon>Halorubellus</taxon>
    </lineage>
</organism>
<dbReference type="InterPro" id="IPR001610">
    <property type="entry name" value="PAC"/>
</dbReference>
<accession>A0ABD5VKL7</accession>
<dbReference type="PANTHER" id="PTHR34236:SF1">
    <property type="entry name" value="DIMETHYL SULFOXIDE REDUCTASE TRANSCRIPTIONAL ACTIVATOR"/>
    <property type="match status" value="1"/>
</dbReference>
<dbReference type="InterPro" id="IPR000700">
    <property type="entry name" value="PAS-assoc_C"/>
</dbReference>
<dbReference type="InterPro" id="IPR000014">
    <property type="entry name" value="PAS"/>
</dbReference>
<feature type="domain" description="PAS" evidence="4">
    <location>
        <begin position="471"/>
        <end position="515"/>
    </location>
</feature>
<dbReference type="SUPFAM" id="SSF46785">
    <property type="entry name" value="Winged helix' DNA-binding domain"/>
    <property type="match status" value="1"/>
</dbReference>
<dbReference type="InterPro" id="IPR013767">
    <property type="entry name" value="PAS_fold"/>
</dbReference>
<feature type="region of interest" description="Disordered" evidence="3">
    <location>
        <begin position="89"/>
        <end position="115"/>
    </location>
</feature>
<feature type="compositionally biased region" description="Low complexity" evidence="3">
    <location>
        <begin position="89"/>
        <end position="108"/>
    </location>
</feature>
<dbReference type="InterPro" id="IPR036390">
    <property type="entry name" value="WH_DNA-bd_sf"/>
</dbReference>
<protein>
    <submittedName>
        <fullName evidence="6">Bacterio-opsin activator domain-containing protein</fullName>
    </submittedName>
</protein>
<name>A0ABD5VKL7_9EURY</name>
<dbReference type="AlphaFoldDB" id="A0ABD5VKL7"/>
<sequence>MASITPALAETLSVLEGAGEPLSTTEVSDELGVGRRSTYDRLDRLSDAGHVRTKSVGASARIWWTSRATGEKSIATGVDDTAASASAGDTAASASAGDTGSASAESGSPVPGPSVEAALDDASVGVVTFDRDGRVGFASATFRAHLGFEDEPTRERLERVALVSEGNERVPDPVTDVWTEVRDGPRRVRVEDEGRWLAVSVRPTAPDSLVVTTRDVTRQADWESELANAYAAAEEELAAFRSRAVDGFATVDASGYVVDVGDRFARIVCDVEDEETVLLDQHVDTAFAATPDAKRAVMECLDTGTAVSVEDATGFDDRRFDLEAVPIDHGVAVHLRDVTDRVVRERELRRYASLVDALGEPVYELDEFGEFTFVNDAAVEASGYSRSELLGSHVSIGMSDDAVATVAQQLVDVLDADEPRRLRAEYEVQPKDGEPYPVENRLAVLTDDDGRMTGTAGVVRDISDRWERERELETYERIVETVEDGIYVLDSENRFTFVNDAFASLVDAPVDDIVGAAAREVLDDAFVEKAERALASTDDGDRDAGRFQGTVRATTDETFVADVQVSAFGFEDGCGRVGVLRDVTERVNRERKIESQRARLEALNEMNALVRDVASAAVEGSTREDIEALVCEELAASSSYSFAWIGGVESYDGTVTLRTEAGVDGYLSGVTITTDPADPRSHGPVGRAFRERAVQVVRDASTDAQFEPWRELVDRHGFGSAAAIPITYEDALYGVLSVHADRENAFTGEERAVVERIGEFVGHAIAAVERKRALTSEEVVELEYRVEGIYDEFAVDVDPGGRIAFEETVRVNDDELLVYGTVTDDARDALEGLVDAFEGWRSVTIVDSAGGDGESRFELRTGNSPVYMQAMGSGGYIERATIEDGESRIVMHVPPETDVRAVTTAVVEAYPGAELVSKRQFSRPMESMTALQRQVEELLTERQLAVLEAAFYGGFFEWPRSVSGKEVASSLGVAPPTFSQHIRKAERKVFALLLESDGRVDDVGAPE</sequence>
<dbReference type="InterPro" id="IPR031803">
    <property type="entry name" value="BAT_GAF/HTH-assoc"/>
</dbReference>
<keyword evidence="2" id="KW-0804">Transcription</keyword>
<feature type="domain" description="PAS" evidence="4">
    <location>
        <begin position="347"/>
        <end position="417"/>
    </location>
</feature>
<evidence type="ECO:0000259" key="4">
    <source>
        <dbReference type="PROSITE" id="PS50112"/>
    </source>
</evidence>
<evidence type="ECO:0000259" key="5">
    <source>
        <dbReference type="PROSITE" id="PS50113"/>
    </source>
</evidence>
<feature type="domain" description="PAC" evidence="5">
    <location>
        <begin position="422"/>
        <end position="474"/>
    </location>
</feature>
<proteinExistence type="predicted"/>
<dbReference type="SMART" id="SM00065">
    <property type="entry name" value="GAF"/>
    <property type="match status" value="1"/>
</dbReference>
<evidence type="ECO:0000313" key="6">
    <source>
        <dbReference type="EMBL" id="MFC6954581.1"/>
    </source>
</evidence>
<gene>
    <name evidence="6" type="ORF">ACFQGB_17080</name>
</gene>
<dbReference type="Gene3D" id="3.30.450.40">
    <property type="match status" value="1"/>
</dbReference>
<dbReference type="CDD" id="cd00130">
    <property type="entry name" value="PAS"/>
    <property type="match status" value="2"/>
</dbReference>
<dbReference type="EMBL" id="JBHSXN010000003">
    <property type="protein sequence ID" value="MFC6954581.1"/>
    <property type="molecule type" value="Genomic_DNA"/>
</dbReference>